<reference evidence="1 2" key="1">
    <citation type="journal article" date="2014" name="Curr. Biol.">
        <title>The genome of the clonal raider ant Cerapachys biroi.</title>
        <authorList>
            <person name="Oxley P.R."/>
            <person name="Ji L."/>
            <person name="Fetter-Pruneda I."/>
            <person name="McKenzie S.K."/>
            <person name="Li C."/>
            <person name="Hu H."/>
            <person name="Zhang G."/>
            <person name="Kronauer D.J."/>
        </authorList>
    </citation>
    <scope>NUCLEOTIDE SEQUENCE [LARGE SCALE GENOMIC DNA]</scope>
</reference>
<evidence type="ECO:0000313" key="2">
    <source>
        <dbReference type="Proteomes" id="UP000053097"/>
    </source>
</evidence>
<gene>
    <name evidence="1" type="ORF">X777_01984</name>
</gene>
<sequence>LRHYRAITAECRTLLQQFRERGGHREKVTLATVVYRSRPARTVASVVHSSSLDAQIRATLHPCFQRNAVWSAVRNYFLLFATPTETDPDLECPSTSTEF</sequence>
<protein>
    <submittedName>
        <fullName evidence="1">Uncharacterized protein</fullName>
    </submittedName>
</protein>
<proteinExistence type="predicted"/>
<feature type="non-terminal residue" evidence="1">
    <location>
        <position position="1"/>
    </location>
</feature>
<dbReference type="Proteomes" id="UP000053097">
    <property type="component" value="Unassembled WGS sequence"/>
</dbReference>
<name>A0A026WS99_OOCBI</name>
<keyword evidence="2" id="KW-1185">Reference proteome</keyword>
<accession>A0A026WS99</accession>
<dbReference type="AlphaFoldDB" id="A0A026WS99"/>
<organism evidence="1 2">
    <name type="scientific">Ooceraea biroi</name>
    <name type="common">Clonal raider ant</name>
    <name type="synonym">Cerapachys biroi</name>
    <dbReference type="NCBI Taxonomy" id="2015173"/>
    <lineage>
        <taxon>Eukaryota</taxon>
        <taxon>Metazoa</taxon>
        <taxon>Ecdysozoa</taxon>
        <taxon>Arthropoda</taxon>
        <taxon>Hexapoda</taxon>
        <taxon>Insecta</taxon>
        <taxon>Pterygota</taxon>
        <taxon>Neoptera</taxon>
        <taxon>Endopterygota</taxon>
        <taxon>Hymenoptera</taxon>
        <taxon>Apocrita</taxon>
        <taxon>Aculeata</taxon>
        <taxon>Formicoidea</taxon>
        <taxon>Formicidae</taxon>
        <taxon>Dorylinae</taxon>
        <taxon>Ooceraea</taxon>
    </lineage>
</organism>
<dbReference type="EMBL" id="KK107138">
    <property type="protein sequence ID" value="EZA57969.1"/>
    <property type="molecule type" value="Genomic_DNA"/>
</dbReference>
<evidence type="ECO:0000313" key="1">
    <source>
        <dbReference type="EMBL" id="EZA57969.1"/>
    </source>
</evidence>